<gene>
    <name evidence="6" type="primary">coaE</name>
    <name evidence="8" type="ORF">CQA76_01150</name>
</gene>
<comment type="catalytic activity">
    <reaction evidence="6">
        <text>3'-dephospho-CoA + ATP = ADP + CoA + H(+)</text>
        <dbReference type="Rhea" id="RHEA:18245"/>
        <dbReference type="ChEBI" id="CHEBI:15378"/>
        <dbReference type="ChEBI" id="CHEBI:30616"/>
        <dbReference type="ChEBI" id="CHEBI:57287"/>
        <dbReference type="ChEBI" id="CHEBI:57328"/>
        <dbReference type="ChEBI" id="CHEBI:456216"/>
        <dbReference type="EC" id="2.7.1.24"/>
    </reaction>
</comment>
<evidence type="ECO:0000256" key="1">
    <source>
        <dbReference type="ARBA" id="ARBA00009018"/>
    </source>
</evidence>
<evidence type="ECO:0000313" key="9">
    <source>
        <dbReference type="Proteomes" id="UP000310353"/>
    </source>
</evidence>
<accession>A0A4U7BLJ4</accession>
<evidence type="ECO:0000256" key="3">
    <source>
        <dbReference type="ARBA" id="ARBA00022741"/>
    </source>
</evidence>
<dbReference type="RefSeq" id="WP_137621623.1">
    <property type="nucleotide sequence ID" value="NZ_NXMA01000002.1"/>
</dbReference>
<keyword evidence="2 6" id="KW-0808">Transferase</keyword>
<dbReference type="InterPro" id="IPR027417">
    <property type="entry name" value="P-loop_NTPase"/>
</dbReference>
<dbReference type="OrthoDB" id="9812943at2"/>
<dbReference type="Pfam" id="PF01121">
    <property type="entry name" value="CoaE"/>
    <property type="match status" value="1"/>
</dbReference>
<comment type="function">
    <text evidence="6">Catalyzes the phosphorylation of the 3'-hydroxyl group of dephosphocoenzyme A to form coenzyme A.</text>
</comment>
<keyword evidence="9" id="KW-1185">Reference proteome</keyword>
<comment type="subcellular location">
    <subcellularLocation>
        <location evidence="6">Cytoplasm</location>
    </subcellularLocation>
</comment>
<organism evidence="8 9">
    <name type="scientific">Campylobacter aviculae</name>
    <dbReference type="NCBI Taxonomy" id="2510190"/>
    <lineage>
        <taxon>Bacteria</taxon>
        <taxon>Pseudomonadati</taxon>
        <taxon>Campylobacterota</taxon>
        <taxon>Epsilonproteobacteria</taxon>
        <taxon>Campylobacterales</taxon>
        <taxon>Campylobacteraceae</taxon>
        <taxon>Campylobacter</taxon>
    </lineage>
</organism>
<evidence type="ECO:0000256" key="4">
    <source>
        <dbReference type="ARBA" id="ARBA00022840"/>
    </source>
</evidence>
<dbReference type="PROSITE" id="PS51219">
    <property type="entry name" value="DPCK"/>
    <property type="match status" value="1"/>
</dbReference>
<dbReference type="EC" id="2.7.1.24" evidence="6 7"/>
<dbReference type="GO" id="GO:0015937">
    <property type="term" value="P:coenzyme A biosynthetic process"/>
    <property type="evidence" value="ECO:0007669"/>
    <property type="project" value="UniProtKB-UniRule"/>
</dbReference>
<protein>
    <recommendedName>
        <fullName evidence="6 7">Dephospho-CoA kinase</fullName>
        <ecNumber evidence="6 7">2.7.1.24</ecNumber>
    </recommendedName>
    <alternativeName>
        <fullName evidence="6">Dephosphocoenzyme A kinase</fullName>
    </alternativeName>
</protein>
<dbReference type="InterPro" id="IPR001977">
    <property type="entry name" value="Depp_CoAkinase"/>
</dbReference>
<feature type="binding site" evidence="6">
    <location>
        <begin position="12"/>
        <end position="17"/>
    </location>
    <ligand>
        <name>ATP</name>
        <dbReference type="ChEBI" id="CHEBI:30616"/>
    </ligand>
</feature>
<name>A0A4U7BLJ4_9BACT</name>
<dbReference type="CDD" id="cd02022">
    <property type="entry name" value="DPCK"/>
    <property type="match status" value="1"/>
</dbReference>
<dbReference type="EMBL" id="NXMA01000002">
    <property type="protein sequence ID" value="TKX32923.1"/>
    <property type="molecule type" value="Genomic_DNA"/>
</dbReference>
<dbReference type="Proteomes" id="UP000310353">
    <property type="component" value="Unassembled WGS sequence"/>
</dbReference>
<sequence>MKNAFFVTASIACGKSTFIQIANSMGFQSISADEIAHEILDQHSLELAQMFSKFNTKNQKLLKENKKIDRKVLGDIVFNNQKAKKILEDFTHPKIRMQILEQMQILEKQNKPYFIEIPLFFESKAYENLGKVILIYSPKELSLERLMKRDNLNLKAAKERLYSQMDIEEKLKKADLIVKNTGSYADFEKECIQMIQKISKGII</sequence>
<dbReference type="UniPathway" id="UPA00241">
    <property type="reaction ID" value="UER00356"/>
</dbReference>
<dbReference type="SUPFAM" id="SSF52540">
    <property type="entry name" value="P-loop containing nucleoside triphosphate hydrolases"/>
    <property type="match status" value="1"/>
</dbReference>
<dbReference type="AlphaFoldDB" id="A0A4U7BLJ4"/>
<dbReference type="GO" id="GO:0004140">
    <property type="term" value="F:dephospho-CoA kinase activity"/>
    <property type="evidence" value="ECO:0007669"/>
    <property type="project" value="UniProtKB-UniRule"/>
</dbReference>
<dbReference type="GO" id="GO:0005524">
    <property type="term" value="F:ATP binding"/>
    <property type="evidence" value="ECO:0007669"/>
    <property type="project" value="UniProtKB-UniRule"/>
</dbReference>
<comment type="caution">
    <text evidence="8">The sequence shown here is derived from an EMBL/GenBank/DDBJ whole genome shotgun (WGS) entry which is preliminary data.</text>
</comment>
<reference evidence="8 9" key="1">
    <citation type="submission" date="2018-05" db="EMBL/GenBank/DDBJ databases">
        <title>Novel Campyloabacter and Helicobacter Species and Strains.</title>
        <authorList>
            <person name="Mannion A.J."/>
            <person name="Shen Z."/>
            <person name="Fox J.G."/>
        </authorList>
    </citation>
    <scope>NUCLEOTIDE SEQUENCE [LARGE SCALE GENOMIC DNA]</scope>
    <source>
        <strain evidence="9">MIT17-670</strain>
    </source>
</reference>
<comment type="similarity">
    <text evidence="1 6">Belongs to the CoaE family.</text>
</comment>
<evidence type="ECO:0000256" key="2">
    <source>
        <dbReference type="ARBA" id="ARBA00022679"/>
    </source>
</evidence>
<dbReference type="Gene3D" id="3.40.50.300">
    <property type="entry name" value="P-loop containing nucleotide triphosphate hydrolases"/>
    <property type="match status" value="1"/>
</dbReference>
<dbReference type="HAMAP" id="MF_00376">
    <property type="entry name" value="Dephospho_CoA_kinase"/>
    <property type="match status" value="1"/>
</dbReference>
<dbReference type="PANTHER" id="PTHR10695">
    <property type="entry name" value="DEPHOSPHO-COA KINASE-RELATED"/>
    <property type="match status" value="1"/>
</dbReference>
<keyword evidence="6 8" id="KW-0418">Kinase</keyword>
<dbReference type="NCBIfam" id="TIGR00152">
    <property type="entry name" value="dephospho-CoA kinase"/>
    <property type="match status" value="1"/>
</dbReference>
<proteinExistence type="inferred from homology"/>
<evidence type="ECO:0000313" key="8">
    <source>
        <dbReference type="EMBL" id="TKX32923.1"/>
    </source>
</evidence>
<comment type="pathway">
    <text evidence="6">Cofactor biosynthesis; coenzyme A biosynthesis; CoA from (R)-pantothenate: step 5/5.</text>
</comment>
<evidence type="ECO:0000256" key="5">
    <source>
        <dbReference type="ARBA" id="ARBA00022993"/>
    </source>
</evidence>
<keyword evidence="6" id="KW-0963">Cytoplasm</keyword>
<keyword evidence="5 6" id="KW-0173">Coenzyme A biosynthesis</keyword>
<dbReference type="GO" id="GO:0005737">
    <property type="term" value="C:cytoplasm"/>
    <property type="evidence" value="ECO:0007669"/>
    <property type="project" value="UniProtKB-SubCell"/>
</dbReference>
<keyword evidence="4 6" id="KW-0067">ATP-binding</keyword>
<evidence type="ECO:0000256" key="7">
    <source>
        <dbReference type="NCBIfam" id="TIGR00152"/>
    </source>
</evidence>
<keyword evidence="3 6" id="KW-0547">Nucleotide-binding</keyword>
<evidence type="ECO:0000256" key="6">
    <source>
        <dbReference type="HAMAP-Rule" id="MF_00376"/>
    </source>
</evidence>
<dbReference type="PANTHER" id="PTHR10695:SF46">
    <property type="entry name" value="BIFUNCTIONAL COENZYME A SYNTHASE-RELATED"/>
    <property type="match status" value="1"/>
</dbReference>